<dbReference type="InterPro" id="IPR009899">
    <property type="entry name" value="ArdA"/>
</dbReference>
<keyword evidence="3" id="KW-1185">Reference proteome</keyword>
<dbReference type="EMBL" id="BMIS01000019">
    <property type="protein sequence ID" value="GGE78480.1"/>
    <property type="molecule type" value="Genomic_DNA"/>
</dbReference>
<protein>
    <recommendedName>
        <fullName evidence="4">Antirestriction protein ArdA</fullName>
    </recommendedName>
</protein>
<evidence type="ECO:0008006" key="4">
    <source>
        <dbReference type="Google" id="ProtNLM"/>
    </source>
</evidence>
<dbReference type="Pfam" id="PF07275">
    <property type="entry name" value="ArdA"/>
    <property type="match status" value="1"/>
</dbReference>
<dbReference type="AlphaFoldDB" id="A0A917AWY7"/>
<dbReference type="Proteomes" id="UP000633136">
    <property type="component" value="Unassembled WGS sequence"/>
</dbReference>
<evidence type="ECO:0000313" key="2">
    <source>
        <dbReference type="EMBL" id="GGE78480.1"/>
    </source>
</evidence>
<feature type="compositionally biased region" description="Basic and acidic residues" evidence="1">
    <location>
        <begin position="31"/>
        <end position="49"/>
    </location>
</feature>
<gene>
    <name evidence="2" type="ORF">GCM10011401_27150</name>
</gene>
<proteinExistence type="predicted"/>
<feature type="compositionally biased region" description="Basic and acidic residues" evidence="1">
    <location>
        <begin position="1"/>
        <end position="18"/>
    </location>
</feature>
<accession>A0A917AWY7</accession>
<sequence length="333" mass="37200">MDNRDDFGKWKQKSHTDVEDTAGVLGVGVDDADRPEPLDMSPNRDRGEPKVWLGSEGAYAAGRLVGDWYAAEDAEDVTVADLYRANGEEPDPDAGDEIAVMDHEGFDVGDHVTISPAHAVELAQDFETVESEHGEDGVEAYKAMIRDQGFGDHKPGPDEFSEAYAGDYGSKEEWAEQFIDDTFPSDVDSETLERLSYHVDTDRLERDLEIEDPGVDYDDLDEVMEHIERESVESQIIEDNGGEVPDDLDEAVQSKVEEWIADEDHGAIDQHIEPKDYADEAEELVKSWVDNGDIESIKTNLDYESYARDAEMEGSTTFLDKHDGVDGVHVFYN</sequence>
<evidence type="ECO:0000256" key="1">
    <source>
        <dbReference type="SAM" id="MobiDB-lite"/>
    </source>
</evidence>
<reference evidence="2" key="1">
    <citation type="journal article" date="2014" name="Int. J. Syst. Evol. Microbiol.">
        <title>Complete genome sequence of Corynebacterium casei LMG S-19264T (=DSM 44701T), isolated from a smear-ripened cheese.</title>
        <authorList>
            <consortium name="US DOE Joint Genome Institute (JGI-PGF)"/>
            <person name="Walter F."/>
            <person name="Albersmeier A."/>
            <person name="Kalinowski J."/>
            <person name="Ruckert C."/>
        </authorList>
    </citation>
    <scope>NUCLEOTIDE SEQUENCE</scope>
    <source>
        <strain evidence="2">CGMCC 1.15388</strain>
    </source>
</reference>
<evidence type="ECO:0000313" key="3">
    <source>
        <dbReference type="Proteomes" id="UP000633136"/>
    </source>
</evidence>
<organism evidence="2 3">
    <name type="scientific">Nesterenkonia cremea</name>
    <dbReference type="NCBI Taxonomy" id="1882340"/>
    <lineage>
        <taxon>Bacteria</taxon>
        <taxon>Bacillati</taxon>
        <taxon>Actinomycetota</taxon>
        <taxon>Actinomycetes</taxon>
        <taxon>Micrococcales</taxon>
        <taxon>Micrococcaceae</taxon>
        <taxon>Nesterenkonia</taxon>
    </lineage>
</organism>
<comment type="caution">
    <text evidence="2">The sequence shown here is derived from an EMBL/GenBank/DDBJ whole genome shotgun (WGS) entry which is preliminary data.</text>
</comment>
<reference evidence="2" key="2">
    <citation type="submission" date="2020-09" db="EMBL/GenBank/DDBJ databases">
        <authorList>
            <person name="Sun Q."/>
            <person name="Zhou Y."/>
        </authorList>
    </citation>
    <scope>NUCLEOTIDE SEQUENCE</scope>
    <source>
        <strain evidence="2">CGMCC 1.15388</strain>
    </source>
</reference>
<feature type="region of interest" description="Disordered" evidence="1">
    <location>
        <begin position="1"/>
        <end position="51"/>
    </location>
</feature>
<name>A0A917AWY7_9MICC</name>